<gene>
    <name evidence="1" type="ORF">DPMN_191612</name>
</gene>
<organism evidence="1 2">
    <name type="scientific">Dreissena polymorpha</name>
    <name type="common">Zebra mussel</name>
    <name type="synonym">Mytilus polymorpha</name>
    <dbReference type="NCBI Taxonomy" id="45954"/>
    <lineage>
        <taxon>Eukaryota</taxon>
        <taxon>Metazoa</taxon>
        <taxon>Spiralia</taxon>
        <taxon>Lophotrochozoa</taxon>
        <taxon>Mollusca</taxon>
        <taxon>Bivalvia</taxon>
        <taxon>Autobranchia</taxon>
        <taxon>Heteroconchia</taxon>
        <taxon>Euheterodonta</taxon>
        <taxon>Imparidentia</taxon>
        <taxon>Neoheterodontei</taxon>
        <taxon>Myida</taxon>
        <taxon>Dreissenoidea</taxon>
        <taxon>Dreissenidae</taxon>
        <taxon>Dreissena</taxon>
    </lineage>
</organism>
<proteinExistence type="predicted"/>
<name>A0A9D3Y3B3_DREPO</name>
<sequence length="50" mass="5600">MYLAKLLAEQVREHLCEQPLAKLLAEQVREHLCEQPSEKTGFNAGTDCTG</sequence>
<comment type="caution">
    <text evidence="1">The sequence shown here is derived from an EMBL/GenBank/DDBJ whole genome shotgun (WGS) entry which is preliminary data.</text>
</comment>
<accession>A0A9D3Y3B3</accession>
<protein>
    <submittedName>
        <fullName evidence="1">Uncharacterized protein</fullName>
    </submittedName>
</protein>
<dbReference type="Proteomes" id="UP000828390">
    <property type="component" value="Unassembled WGS sequence"/>
</dbReference>
<dbReference type="EMBL" id="JAIWYP010000024">
    <property type="protein sequence ID" value="KAH3692256.1"/>
    <property type="molecule type" value="Genomic_DNA"/>
</dbReference>
<evidence type="ECO:0000313" key="1">
    <source>
        <dbReference type="EMBL" id="KAH3692256.1"/>
    </source>
</evidence>
<keyword evidence="2" id="KW-1185">Reference proteome</keyword>
<evidence type="ECO:0000313" key="2">
    <source>
        <dbReference type="Proteomes" id="UP000828390"/>
    </source>
</evidence>
<dbReference type="AlphaFoldDB" id="A0A9D3Y3B3"/>
<reference evidence="1" key="1">
    <citation type="journal article" date="2019" name="bioRxiv">
        <title>The Genome of the Zebra Mussel, Dreissena polymorpha: A Resource for Invasive Species Research.</title>
        <authorList>
            <person name="McCartney M.A."/>
            <person name="Auch B."/>
            <person name="Kono T."/>
            <person name="Mallez S."/>
            <person name="Zhang Y."/>
            <person name="Obille A."/>
            <person name="Becker A."/>
            <person name="Abrahante J.E."/>
            <person name="Garbe J."/>
            <person name="Badalamenti J.P."/>
            <person name="Herman A."/>
            <person name="Mangelson H."/>
            <person name="Liachko I."/>
            <person name="Sullivan S."/>
            <person name="Sone E.D."/>
            <person name="Koren S."/>
            <person name="Silverstein K.A.T."/>
            <person name="Beckman K.B."/>
            <person name="Gohl D.M."/>
        </authorList>
    </citation>
    <scope>NUCLEOTIDE SEQUENCE</scope>
    <source>
        <strain evidence="1">Duluth1</strain>
        <tissue evidence="1">Whole animal</tissue>
    </source>
</reference>
<reference evidence="1" key="2">
    <citation type="submission" date="2020-11" db="EMBL/GenBank/DDBJ databases">
        <authorList>
            <person name="McCartney M.A."/>
            <person name="Auch B."/>
            <person name="Kono T."/>
            <person name="Mallez S."/>
            <person name="Becker A."/>
            <person name="Gohl D.M."/>
            <person name="Silverstein K.A.T."/>
            <person name="Koren S."/>
            <person name="Bechman K.B."/>
            <person name="Herman A."/>
            <person name="Abrahante J.E."/>
            <person name="Garbe J."/>
        </authorList>
    </citation>
    <scope>NUCLEOTIDE SEQUENCE</scope>
    <source>
        <strain evidence="1">Duluth1</strain>
        <tissue evidence="1">Whole animal</tissue>
    </source>
</reference>